<proteinExistence type="predicted"/>
<accession>A0ABV9P497</accession>
<keyword evidence="2" id="KW-1185">Reference proteome</keyword>
<organism evidence="1 2">
    <name type="scientific">Flavobacterium ponti</name>
    <dbReference type="NCBI Taxonomy" id="665133"/>
    <lineage>
        <taxon>Bacteria</taxon>
        <taxon>Pseudomonadati</taxon>
        <taxon>Bacteroidota</taxon>
        <taxon>Flavobacteriia</taxon>
        <taxon>Flavobacteriales</taxon>
        <taxon>Flavobacteriaceae</taxon>
        <taxon>Flavobacterium</taxon>
    </lineage>
</organism>
<evidence type="ECO:0008006" key="3">
    <source>
        <dbReference type="Google" id="ProtNLM"/>
    </source>
</evidence>
<evidence type="ECO:0000313" key="1">
    <source>
        <dbReference type="EMBL" id="MFC4739505.1"/>
    </source>
</evidence>
<reference evidence="2" key="1">
    <citation type="journal article" date="2019" name="Int. J. Syst. Evol. Microbiol.">
        <title>The Global Catalogue of Microorganisms (GCM) 10K type strain sequencing project: providing services to taxonomists for standard genome sequencing and annotation.</title>
        <authorList>
            <consortium name="The Broad Institute Genomics Platform"/>
            <consortium name="The Broad Institute Genome Sequencing Center for Infectious Disease"/>
            <person name="Wu L."/>
            <person name="Ma J."/>
        </authorList>
    </citation>
    <scope>NUCLEOTIDE SEQUENCE [LARGE SCALE GENOMIC DNA]</scope>
    <source>
        <strain evidence="2">CCUG 50349</strain>
    </source>
</reference>
<evidence type="ECO:0000313" key="2">
    <source>
        <dbReference type="Proteomes" id="UP001595885"/>
    </source>
</evidence>
<dbReference type="RefSeq" id="WP_379739083.1">
    <property type="nucleotide sequence ID" value="NZ_JBHSGW010000004.1"/>
</dbReference>
<dbReference type="EMBL" id="JBHSGW010000004">
    <property type="protein sequence ID" value="MFC4739505.1"/>
    <property type="molecule type" value="Genomic_DNA"/>
</dbReference>
<name>A0ABV9P497_9FLAO</name>
<sequence length="135" mass="15372">MLFNISHNDKKIKKAINDLVGNSFGIIENIKMKGTGSTGMIIVKASQEISAILNKNNTIKYANIELRPSGIIIGFQSQLEVYALVIPFYKLVIFKPGNTMTFHIDHHFISIDISKKTDRFMKFLEKIENQKLKQT</sequence>
<protein>
    <recommendedName>
        <fullName evidence="3">GRAM domain-containing protein</fullName>
    </recommendedName>
</protein>
<dbReference type="Proteomes" id="UP001595885">
    <property type="component" value="Unassembled WGS sequence"/>
</dbReference>
<gene>
    <name evidence="1" type="ORF">ACFO3U_05815</name>
</gene>
<comment type="caution">
    <text evidence="1">The sequence shown here is derived from an EMBL/GenBank/DDBJ whole genome shotgun (WGS) entry which is preliminary data.</text>
</comment>